<dbReference type="EMBL" id="BQNB010018767">
    <property type="protein sequence ID" value="GJT78043.1"/>
    <property type="molecule type" value="Genomic_DNA"/>
</dbReference>
<comment type="caution">
    <text evidence="2">The sequence shown here is derived from an EMBL/GenBank/DDBJ whole genome shotgun (WGS) entry which is preliminary data.</text>
</comment>
<name>A0ABQ5GQV6_9ASTR</name>
<evidence type="ECO:0000313" key="2">
    <source>
        <dbReference type="EMBL" id="GJT78043.1"/>
    </source>
</evidence>
<reference evidence="2" key="2">
    <citation type="submission" date="2022-01" db="EMBL/GenBank/DDBJ databases">
        <authorList>
            <person name="Yamashiro T."/>
            <person name="Shiraishi A."/>
            <person name="Satake H."/>
            <person name="Nakayama K."/>
        </authorList>
    </citation>
    <scope>NUCLEOTIDE SEQUENCE</scope>
</reference>
<evidence type="ECO:0000256" key="1">
    <source>
        <dbReference type="SAM" id="MobiDB-lite"/>
    </source>
</evidence>
<feature type="compositionally biased region" description="Polar residues" evidence="1">
    <location>
        <begin position="106"/>
        <end position="117"/>
    </location>
</feature>
<reference evidence="2" key="1">
    <citation type="journal article" date="2022" name="Int. J. Mol. Sci.">
        <title>Draft Genome of Tanacetum Coccineum: Genomic Comparison of Closely Related Tanacetum-Family Plants.</title>
        <authorList>
            <person name="Yamashiro T."/>
            <person name="Shiraishi A."/>
            <person name="Nakayama K."/>
            <person name="Satake H."/>
        </authorList>
    </citation>
    <scope>NUCLEOTIDE SEQUENCE</scope>
</reference>
<feature type="compositionally biased region" description="Basic and acidic residues" evidence="1">
    <location>
        <begin position="132"/>
        <end position="149"/>
    </location>
</feature>
<keyword evidence="3" id="KW-1185">Reference proteome</keyword>
<gene>
    <name evidence="2" type="ORF">Tco_1044768</name>
</gene>
<feature type="region of interest" description="Disordered" evidence="1">
    <location>
        <begin position="94"/>
        <end position="149"/>
    </location>
</feature>
<proteinExistence type="predicted"/>
<sequence length="149" mass="16666">MPSPKHLPNNSRNTLLSFGTLPKFFQKPTRFGFQLPLGAQKEKLGLTPLEIPLRQTTSPTQVSTSTQELVKQWFPTIRYSGPIEATNTLKKSLLTPRRQIGKRSSHTNPYSNLQYPQLANEPVAFKAPKTSSHTEKKDPKDKKPGAKTG</sequence>
<evidence type="ECO:0000313" key="3">
    <source>
        <dbReference type="Proteomes" id="UP001151760"/>
    </source>
</evidence>
<accession>A0ABQ5GQV6</accession>
<dbReference type="Proteomes" id="UP001151760">
    <property type="component" value="Unassembled WGS sequence"/>
</dbReference>
<protein>
    <submittedName>
        <fullName evidence="2">Uncharacterized protein</fullName>
    </submittedName>
</protein>
<organism evidence="2 3">
    <name type="scientific">Tanacetum coccineum</name>
    <dbReference type="NCBI Taxonomy" id="301880"/>
    <lineage>
        <taxon>Eukaryota</taxon>
        <taxon>Viridiplantae</taxon>
        <taxon>Streptophyta</taxon>
        <taxon>Embryophyta</taxon>
        <taxon>Tracheophyta</taxon>
        <taxon>Spermatophyta</taxon>
        <taxon>Magnoliopsida</taxon>
        <taxon>eudicotyledons</taxon>
        <taxon>Gunneridae</taxon>
        <taxon>Pentapetalae</taxon>
        <taxon>asterids</taxon>
        <taxon>campanulids</taxon>
        <taxon>Asterales</taxon>
        <taxon>Asteraceae</taxon>
        <taxon>Asteroideae</taxon>
        <taxon>Anthemideae</taxon>
        <taxon>Anthemidinae</taxon>
        <taxon>Tanacetum</taxon>
    </lineage>
</organism>